<dbReference type="GO" id="GO:0005737">
    <property type="term" value="C:cytoplasm"/>
    <property type="evidence" value="ECO:0007669"/>
    <property type="project" value="TreeGrafter"/>
</dbReference>
<evidence type="ECO:0000256" key="7">
    <source>
        <dbReference type="ARBA" id="ARBA00049158"/>
    </source>
</evidence>
<evidence type="ECO:0000256" key="4">
    <source>
        <dbReference type="ARBA" id="ARBA00022605"/>
    </source>
</evidence>
<keyword evidence="6 8" id="KW-0368">Histidine biosynthesis</keyword>
<proteinExistence type="inferred from homology"/>
<dbReference type="RefSeq" id="WP_062687252.1">
    <property type="nucleotide sequence ID" value="NZ_KQ758693.1"/>
</dbReference>
<dbReference type="GO" id="GO:0000105">
    <property type="term" value="P:L-histidine biosynthetic process"/>
    <property type="evidence" value="ECO:0007669"/>
    <property type="project" value="UniProtKB-UniRule"/>
</dbReference>
<dbReference type="InterPro" id="IPR010140">
    <property type="entry name" value="Histidinol_P_phosphatase_HisJ"/>
</dbReference>
<dbReference type="Proteomes" id="UP000053681">
    <property type="component" value="Unassembled WGS sequence"/>
</dbReference>
<dbReference type="GO" id="GO:0004401">
    <property type="term" value="F:histidinol-phosphatase activity"/>
    <property type="evidence" value="ECO:0007669"/>
    <property type="project" value="UniProtKB-UniRule"/>
</dbReference>
<dbReference type="Pfam" id="PF02811">
    <property type="entry name" value="PHP"/>
    <property type="match status" value="1"/>
</dbReference>
<dbReference type="EC" id="3.1.3.15" evidence="3 8"/>
<evidence type="ECO:0000256" key="3">
    <source>
        <dbReference type="ARBA" id="ARBA00013085"/>
    </source>
</evidence>
<evidence type="ECO:0000313" key="10">
    <source>
        <dbReference type="EMBL" id="KSU86542.1"/>
    </source>
</evidence>
<dbReference type="PANTHER" id="PTHR21039">
    <property type="entry name" value="HISTIDINOL PHOSPHATASE-RELATED"/>
    <property type="match status" value="1"/>
</dbReference>
<dbReference type="AlphaFoldDB" id="A0A0V8JHN0"/>
<accession>A0A0V8JHN0</accession>
<comment type="catalytic activity">
    <reaction evidence="7 8">
        <text>L-histidinol phosphate + H2O = L-histidinol + phosphate</text>
        <dbReference type="Rhea" id="RHEA:14465"/>
        <dbReference type="ChEBI" id="CHEBI:15377"/>
        <dbReference type="ChEBI" id="CHEBI:43474"/>
        <dbReference type="ChEBI" id="CHEBI:57699"/>
        <dbReference type="ChEBI" id="CHEBI:57980"/>
        <dbReference type="EC" id="3.1.3.15"/>
    </reaction>
</comment>
<name>A0A0V8JHN0_9BACI</name>
<dbReference type="EMBL" id="LNQP01000078">
    <property type="protein sequence ID" value="KSU86542.1"/>
    <property type="molecule type" value="Genomic_DNA"/>
</dbReference>
<evidence type="ECO:0000256" key="1">
    <source>
        <dbReference type="ARBA" id="ARBA00004970"/>
    </source>
</evidence>
<evidence type="ECO:0000256" key="8">
    <source>
        <dbReference type="RuleBase" id="RU366003"/>
    </source>
</evidence>
<comment type="pathway">
    <text evidence="1 8">Amino-acid biosynthesis; L-histidine biosynthesis; L-histidine from 5-phospho-alpha-D-ribose 1-diphosphate: step 8/9.</text>
</comment>
<dbReference type="InterPro" id="IPR016195">
    <property type="entry name" value="Pol/histidinol_Pase-like"/>
</dbReference>
<feature type="domain" description="PHP" evidence="9">
    <location>
        <begin position="5"/>
        <end position="192"/>
    </location>
</feature>
<organism evidence="10 11">
    <name type="scientific">Priestia veravalensis</name>
    <dbReference type="NCBI Taxonomy" id="1414648"/>
    <lineage>
        <taxon>Bacteria</taxon>
        <taxon>Bacillati</taxon>
        <taxon>Bacillota</taxon>
        <taxon>Bacilli</taxon>
        <taxon>Bacillales</taxon>
        <taxon>Bacillaceae</taxon>
        <taxon>Priestia</taxon>
    </lineage>
</organism>
<evidence type="ECO:0000256" key="6">
    <source>
        <dbReference type="ARBA" id="ARBA00023102"/>
    </source>
</evidence>
<gene>
    <name evidence="10" type="ORF">AS180_18015</name>
</gene>
<dbReference type="SUPFAM" id="SSF89550">
    <property type="entry name" value="PHP domain-like"/>
    <property type="match status" value="1"/>
</dbReference>
<evidence type="ECO:0000256" key="2">
    <source>
        <dbReference type="ARBA" id="ARBA00009152"/>
    </source>
</evidence>
<comment type="caution">
    <text evidence="10">The sequence shown here is derived from an EMBL/GenBank/DDBJ whole genome shotgun (WGS) entry which is preliminary data.</text>
</comment>
<comment type="similarity">
    <text evidence="2 8">Belongs to the PHP hydrolase family. HisK subfamily.</text>
</comment>
<evidence type="ECO:0000313" key="11">
    <source>
        <dbReference type="Proteomes" id="UP000053681"/>
    </source>
</evidence>
<dbReference type="PANTHER" id="PTHR21039:SF0">
    <property type="entry name" value="HISTIDINOL-PHOSPHATASE"/>
    <property type="match status" value="1"/>
</dbReference>
<keyword evidence="5 8" id="KW-0378">Hydrolase</keyword>
<reference evidence="10 11" key="1">
    <citation type="submission" date="2015-11" db="EMBL/GenBank/DDBJ databases">
        <title>Bacillus caseinolyticus sp nov.</title>
        <authorList>
            <person name="Dastager S.G."/>
            <person name="Mawlankar R."/>
        </authorList>
    </citation>
    <scope>NUCLEOTIDE SEQUENCE [LARGE SCALE GENOMIC DNA]</scope>
    <source>
        <strain evidence="10 11">SGD-V-76</strain>
    </source>
</reference>
<sequence>MYIMDYHHHTNHSFDSKAVMNEVCTEAIHRNINEICFTEHYSLNPLAPTYGHINLKHYIKDIEQCRAQFEGKLVIKAGIEICEPHLLKSEYQKVLEPLQLDFILGSVHNINDKKLRLYLQHKTVEEVYGGYFEELYNLVKHADIDVLAHIDLMKRYAIKVHGNYDFDQFKPQLKDILTKAIERNIGIEINTSGMRSSLAEPLPSQAVLKLYKELGGELLTVGSDSHKVETVGDHISEAIALAKECGFRYVFTYDKRQPSAISI</sequence>
<evidence type="ECO:0000259" key="9">
    <source>
        <dbReference type="Pfam" id="PF02811"/>
    </source>
</evidence>
<evidence type="ECO:0000256" key="5">
    <source>
        <dbReference type="ARBA" id="ARBA00022801"/>
    </source>
</evidence>
<keyword evidence="4 8" id="KW-0028">Amino-acid biosynthesis</keyword>
<dbReference type="Gene3D" id="3.20.20.140">
    <property type="entry name" value="Metal-dependent hydrolases"/>
    <property type="match status" value="1"/>
</dbReference>
<keyword evidence="11" id="KW-1185">Reference proteome</keyword>
<protein>
    <recommendedName>
        <fullName evidence="3 8">Histidinol-phosphatase</fullName>
        <shortName evidence="8">HolPase</shortName>
        <ecNumber evidence="3 8">3.1.3.15</ecNumber>
    </recommendedName>
</protein>
<dbReference type="UniPathway" id="UPA00031">
    <property type="reaction ID" value="UER00013"/>
</dbReference>
<dbReference type="InterPro" id="IPR004013">
    <property type="entry name" value="PHP_dom"/>
</dbReference>
<dbReference type="NCBIfam" id="TIGR01856">
    <property type="entry name" value="hisJ_fam"/>
    <property type="match status" value="1"/>
</dbReference>